<dbReference type="EMBL" id="GEDV01010579">
    <property type="protein sequence ID" value="JAP77978.1"/>
    <property type="molecule type" value="Transcribed_RNA"/>
</dbReference>
<evidence type="ECO:0000256" key="1">
    <source>
        <dbReference type="SAM" id="Phobius"/>
    </source>
</evidence>
<keyword evidence="1" id="KW-1133">Transmembrane helix</keyword>
<feature type="transmembrane region" description="Helical" evidence="1">
    <location>
        <begin position="20"/>
        <end position="48"/>
    </location>
</feature>
<evidence type="ECO:0000313" key="2">
    <source>
        <dbReference type="EMBL" id="JAP77978.1"/>
    </source>
</evidence>
<proteinExistence type="predicted"/>
<keyword evidence="2" id="KW-0830">Ubiquinone</keyword>
<protein>
    <submittedName>
        <fullName evidence="2">NADH-ubiquinone oxidoreductase chain 4</fullName>
    </submittedName>
</protein>
<accession>A0A131YHF3</accession>
<name>A0A131YHF3_RHIAP</name>
<dbReference type="AlphaFoldDB" id="A0A131YHF3"/>
<keyword evidence="1" id="KW-0472">Membrane</keyword>
<sequence length="79" mass="9351">MSAPITMNLFGELFLGLSLIKFRIVISLPVIMIIFLSACYSMFIYRYINHGKSWVIFRNKSISIREYYLLLLHFFPIII</sequence>
<organism evidence="2">
    <name type="scientific">Rhipicephalus appendiculatus</name>
    <name type="common">Brown ear tick</name>
    <dbReference type="NCBI Taxonomy" id="34631"/>
    <lineage>
        <taxon>Eukaryota</taxon>
        <taxon>Metazoa</taxon>
        <taxon>Ecdysozoa</taxon>
        <taxon>Arthropoda</taxon>
        <taxon>Chelicerata</taxon>
        <taxon>Arachnida</taxon>
        <taxon>Acari</taxon>
        <taxon>Parasitiformes</taxon>
        <taxon>Ixodida</taxon>
        <taxon>Ixodoidea</taxon>
        <taxon>Ixodidae</taxon>
        <taxon>Rhipicephalinae</taxon>
        <taxon>Rhipicephalus</taxon>
        <taxon>Rhipicephalus</taxon>
    </lineage>
</organism>
<reference evidence="2" key="1">
    <citation type="journal article" date="2016" name="Ticks Tick Borne Dis.">
        <title>De novo assembly and annotation of the salivary gland transcriptome of Rhipicephalus appendiculatus male and female ticks during blood feeding.</title>
        <authorList>
            <person name="de Castro M.H."/>
            <person name="de Klerk D."/>
            <person name="Pienaar R."/>
            <person name="Latif A.A."/>
            <person name="Rees D.J."/>
            <person name="Mans B.J."/>
        </authorList>
    </citation>
    <scope>NUCLEOTIDE SEQUENCE</scope>
    <source>
        <tissue evidence="2">Salivary glands</tissue>
    </source>
</reference>
<keyword evidence="1" id="KW-0812">Transmembrane</keyword>